<dbReference type="EMBL" id="ML145113">
    <property type="protein sequence ID" value="TBU59496.1"/>
    <property type="molecule type" value="Genomic_DNA"/>
</dbReference>
<keyword evidence="4 6" id="KW-1133">Transmembrane helix</keyword>
<feature type="transmembrane region" description="Helical" evidence="6">
    <location>
        <begin position="44"/>
        <end position="66"/>
    </location>
</feature>
<evidence type="ECO:0000256" key="1">
    <source>
        <dbReference type="ARBA" id="ARBA00004141"/>
    </source>
</evidence>
<evidence type="ECO:0000256" key="5">
    <source>
        <dbReference type="ARBA" id="ARBA00023136"/>
    </source>
</evidence>
<accession>A0A4Q9PY76</accession>
<dbReference type="STRING" id="114155.A0A4Q9PY76"/>
<proteinExistence type="inferred from homology"/>
<feature type="transmembrane region" description="Helical" evidence="6">
    <location>
        <begin position="135"/>
        <end position="163"/>
    </location>
</feature>
<evidence type="ECO:0000256" key="2">
    <source>
        <dbReference type="ARBA" id="ARBA00006325"/>
    </source>
</evidence>
<dbReference type="PANTHER" id="PTHR22779:SF6">
    <property type="entry name" value="SD17342P"/>
    <property type="match status" value="1"/>
</dbReference>
<reference evidence="8 9" key="1">
    <citation type="submission" date="2019-01" db="EMBL/GenBank/DDBJ databases">
        <title>Draft genome sequences of three monokaryotic isolates of the white-rot basidiomycete fungus Dichomitus squalens.</title>
        <authorList>
            <consortium name="DOE Joint Genome Institute"/>
            <person name="Lopez S.C."/>
            <person name="Andreopoulos B."/>
            <person name="Pangilinan J."/>
            <person name="Lipzen A."/>
            <person name="Riley R."/>
            <person name="Ahrendt S."/>
            <person name="Ng V."/>
            <person name="Barry K."/>
            <person name="Daum C."/>
            <person name="Grigoriev I.V."/>
            <person name="Hilden K.S."/>
            <person name="Makela M.R."/>
            <person name="de Vries R.P."/>
        </authorList>
    </citation>
    <scope>NUCLEOTIDE SEQUENCE [LARGE SCALE GENOMIC DNA]</scope>
    <source>
        <strain evidence="8 9">CBS 464.89</strain>
        <strain evidence="7">OM18370.1</strain>
    </source>
</reference>
<dbReference type="EMBL" id="ML143404">
    <property type="protein sequence ID" value="TBU30589.1"/>
    <property type="molecule type" value="Genomic_DNA"/>
</dbReference>
<comment type="similarity">
    <text evidence="2">Belongs to the TMEM170 family.</text>
</comment>
<protein>
    <recommendedName>
        <fullName evidence="10">Integral membrane protein</fullName>
    </recommendedName>
</protein>
<dbReference type="GO" id="GO:0016020">
    <property type="term" value="C:membrane"/>
    <property type="evidence" value="ECO:0007669"/>
    <property type="project" value="UniProtKB-SubCell"/>
</dbReference>
<dbReference type="PANTHER" id="PTHR22779">
    <property type="entry name" value="SD17342P"/>
    <property type="match status" value="1"/>
</dbReference>
<dbReference type="OrthoDB" id="2131401at2759"/>
<keyword evidence="3 6" id="KW-0812">Transmembrane</keyword>
<dbReference type="InterPro" id="IPR019334">
    <property type="entry name" value="TMEM170A/B/YPR153W-like"/>
</dbReference>
<evidence type="ECO:0000313" key="9">
    <source>
        <dbReference type="Proteomes" id="UP000292082"/>
    </source>
</evidence>
<feature type="transmembrane region" description="Helical" evidence="6">
    <location>
        <begin position="175"/>
        <end position="194"/>
    </location>
</feature>
<evidence type="ECO:0000256" key="6">
    <source>
        <dbReference type="SAM" id="Phobius"/>
    </source>
</evidence>
<keyword evidence="5 6" id="KW-0472">Membrane</keyword>
<organism evidence="8 9">
    <name type="scientific">Dichomitus squalens</name>
    <dbReference type="NCBI Taxonomy" id="114155"/>
    <lineage>
        <taxon>Eukaryota</taxon>
        <taxon>Fungi</taxon>
        <taxon>Dikarya</taxon>
        <taxon>Basidiomycota</taxon>
        <taxon>Agaricomycotina</taxon>
        <taxon>Agaricomycetes</taxon>
        <taxon>Polyporales</taxon>
        <taxon>Polyporaceae</taxon>
        <taxon>Dichomitus</taxon>
    </lineage>
</organism>
<evidence type="ECO:0000256" key="3">
    <source>
        <dbReference type="ARBA" id="ARBA00022692"/>
    </source>
</evidence>
<dbReference type="Proteomes" id="UP000292082">
    <property type="component" value="Unassembled WGS sequence"/>
</dbReference>
<keyword evidence="9" id="KW-1185">Reference proteome</keyword>
<evidence type="ECO:0000313" key="8">
    <source>
        <dbReference type="EMBL" id="TBU59496.1"/>
    </source>
</evidence>
<evidence type="ECO:0000313" key="7">
    <source>
        <dbReference type="EMBL" id="TBU30589.1"/>
    </source>
</evidence>
<evidence type="ECO:0008006" key="10">
    <source>
        <dbReference type="Google" id="ProtNLM"/>
    </source>
</evidence>
<comment type="subcellular location">
    <subcellularLocation>
        <location evidence="1">Membrane</location>
        <topology evidence="1">Multi-pass membrane protein</topology>
    </subcellularLocation>
</comment>
<dbReference type="AlphaFoldDB" id="A0A4Q9PY76"/>
<sequence>MSDTPSWPSLYDPLVELFPLDHRDAVQRKGRYLSHPYDVFRFTLYWTLVLYVPSFIICGAYAFFNLSLPPRRPNRRGYKVRPGIASGGPSFRSAESENIPLRRYGRQLGAGGRSQLRLPSRAPAKQNETRSRLTFAVLVFMLFATFALGGAVVGSAIIGYVLAGLYKAGKYHMSTWIPLIGAVLQTLLGFLALWPTVIDVI</sequence>
<name>A0A4Q9PY76_9APHY</name>
<evidence type="ECO:0000256" key="4">
    <source>
        <dbReference type="ARBA" id="ARBA00022989"/>
    </source>
</evidence>
<dbReference type="Proteomes" id="UP000292957">
    <property type="component" value="Unassembled WGS sequence"/>
</dbReference>
<gene>
    <name evidence="8" type="ORF">BD310DRAFT_924806</name>
    <name evidence="7" type="ORF">BD311DRAFT_754004</name>
</gene>